<dbReference type="STRING" id="225324.SAMN02745126_04496"/>
<accession>A0A1T4SA00</accession>
<protein>
    <submittedName>
        <fullName evidence="1">Uncharacterized protein</fullName>
    </submittedName>
</protein>
<evidence type="ECO:0000313" key="2">
    <source>
        <dbReference type="Proteomes" id="UP000190092"/>
    </source>
</evidence>
<keyword evidence="2" id="KW-1185">Reference proteome</keyword>
<name>A0A1T4SA00_9HYPH</name>
<dbReference type="Proteomes" id="UP000190092">
    <property type="component" value="Unassembled WGS sequence"/>
</dbReference>
<evidence type="ECO:0000313" key="1">
    <source>
        <dbReference type="EMBL" id="SKA25140.1"/>
    </source>
</evidence>
<gene>
    <name evidence="1" type="ORF">SAMN02745126_04496</name>
</gene>
<organism evidence="1 2">
    <name type="scientific">Enhydrobacter aerosaccus</name>
    <dbReference type="NCBI Taxonomy" id="225324"/>
    <lineage>
        <taxon>Bacteria</taxon>
        <taxon>Pseudomonadati</taxon>
        <taxon>Pseudomonadota</taxon>
        <taxon>Alphaproteobacteria</taxon>
        <taxon>Hyphomicrobiales</taxon>
        <taxon>Enhydrobacter</taxon>
    </lineage>
</organism>
<sequence length="198" mass="22460">MEEYRDPRAVLLEIASMDRQELATKMSMPLADALAERRLGDQAVLPYVAQKLPVQVDMGHTRAIHRTSMSLAPSSTKTAAPPCRTASTKRWSSWPLPEIQRPRHCTTSHCDCWRGSHWRLGAGRSREGRRCQPSTRVLRRKGTTRALLVMQVPLFRAASKPKDLETIERIWQDVRSERGQFFGAVDREFAGSHEPASQ</sequence>
<proteinExistence type="predicted"/>
<dbReference type="EMBL" id="FUWJ01000007">
    <property type="protein sequence ID" value="SKA25140.1"/>
    <property type="molecule type" value="Genomic_DNA"/>
</dbReference>
<dbReference type="AlphaFoldDB" id="A0A1T4SA00"/>
<reference evidence="2" key="1">
    <citation type="submission" date="2017-02" db="EMBL/GenBank/DDBJ databases">
        <authorList>
            <person name="Varghese N."/>
            <person name="Submissions S."/>
        </authorList>
    </citation>
    <scope>NUCLEOTIDE SEQUENCE [LARGE SCALE GENOMIC DNA]</scope>
    <source>
        <strain evidence="2">ATCC 27094</strain>
    </source>
</reference>